<dbReference type="AlphaFoldDB" id="A0A6N7XIH2"/>
<dbReference type="GO" id="GO:0006302">
    <property type="term" value="P:double-strand break repair"/>
    <property type="evidence" value="ECO:0007669"/>
    <property type="project" value="InterPro"/>
</dbReference>
<dbReference type="Gene3D" id="3.40.50.300">
    <property type="entry name" value="P-loop containing nucleotide triphosphate hydrolases"/>
    <property type="match status" value="2"/>
</dbReference>
<feature type="domain" description="Rad50/SbcC-type AAA" evidence="5">
    <location>
        <begin position="5"/>
        <end position="236"/>
    </location>
</feature>
<dbReference type="PANTHER" id="PTHR32114">
    <property type="entry name" value="ABC TRANSPORTER ABCH.3"/>
    <property type="match status" value="1"/>
</dbReference>
<evidence type="ECO:0000256" key="3">
    <source>
        <dbReference type="ARBA" id="ARBA00013368"/>
    </source>
</evidence>
<feature type="coiled-coil region" evidence="4">
    <location>
        <begin position="313"/>
        <end position="340"/>
    </location>
</feature>
<dbReference type="InterPro" id="IPR027417">
    <property type="entry name" value="P-loop_NTPase"/>
</dbReference>
<dbReference type="Proteomes" id="UP000440713">
    <property type="component" value="Unassembled WGS sequence"/>
</dbReference>
<evidence type="ECO:0000313" key="7">
    <source>
        <dbReference type="Proteomes" id="UP000440713"/>
    </source>
</evidence>
<feature type="coiled-coil region" evidence="4">
    <location>
        <begin position="866"/>
        <end position="900"/>
    </location>
</feature>
<dbReference type="Pfam" id="PF13476">
    <property type="entry name" value="AAA_23"/>
    <property type="match status" value="1"/>
</dbReference>
<evidence type="ECO:0000256" key="4">
    <source>
        <dbReference type="SAM" id="Coils"/>
    </source>
</evidence>
<keyword evidence="4" id="KW-0175">Coiled coil</keyword>
<comment type="caution">
    <text evidence="6">The sequence shown here is derived from an EMBL/GenBank/DDBJ whole genome shotgun (WGS) entry which is preliminary data.</text>
</comment>
<dbReference type="RefSeq" id="WP_154538669.1">
    <property type="nucleotide sequence ID" value="NZ_VUNE01000005.1"/>
</dbReference>
<evidence type="ECO:0000256" key="1">
    <source>
        <dbReference type="ARBA" id="ARBA00006930"/>
    </source>
</evidence>
<dbReference type="PANTHER" id="PTHR32114:SF2">
    <property type="entry name" value="ABC TRANSPORTER ABCH.3"/>
    <property type="match status" value="1"/>
</dbReference>
<evidence type="ECO:0000256" key="2">
    <source>
        <dbReference type="ARBA" id="ARBA00011322"/>
    </source>
</evidence>
<feature type="coiled-coil region" evidence="4">
    <location>
        <begin position="666"/>
        <end position="825"/>
    </location>
</feature>
<keyword evidence="7" id="KW-1185">Reference proteome</keyword>
<dbReference type="SUPFAM" id="SSF52540">
    <property type="entry name" value="P-loop containing nucleoside triphosphate hydrolases"/>
    <property type="match status" value="2"/>
</dbReference>
<accession>A0A6N7XIH2</accession>
<comment type="subunit">
    <text evidence="2">Heterodimer of SbcC and SbcD.</text>
</comment>
<gene>
    <name evidence="6" type="ORF">FYJ71_09700</name>
</gene>
<reference evidence="6 7" key="1">
    <citation type="submission" date="2019-08" db="EMBL/GenBank/DDBJ databases">
        <title>In-depth cultivation of the pig gut microbiome towards novel bacterial diversity and tailored functional studies.</title>
        <authorList>
            <person name="Wylensek D."/>
            <person name="Hitch T.C.A."/>
            <person name="Clavel T."/>
        </authorList>
    </citation>
    <scope>NUCLEOTIDE SEQUENCE [LARGE SCALE GENOMIC DNA]</scope>
    <source>
        <strain evidence="6 7">WCA-SAB-591-4A-A</strain>
    </source>
</reference>
<dbReference type="InterPro" id="IPR038729">
    <property type="entry name" value="Rad50/SbcC_AAA"/>
</dbReference>
<dbReference type="Pfam" id="PF13558">
    <property type="entry name" value="SbcC_Walker_B"/>
    <property type="match status" value="1"/>
</dbReference>
<dbReference type="GO" id="GO:0016887">
    <property type="term" value="F:ATP hydrolysis activity"/>
    <property type="evidence" value="ECO:0007669"/>
    <property type="project" value="InterPro"/>
</dbReference>
<evidence type="ECO:0000259" key="5">
    <source>
        <dbReference type="Pfam" id="PF13476"/>
    </source>
</evidence>
<feature type="coiled-coil region" evidence="4">
    <location>
        <begin position="447"/>
        <end position="477"/>
    </location>
</feature>
<proteinExistence type="inferred from homology"/>
<dbReference type="EMBL" id="VUNE01000005">
    <property type="protein sequence ID" value="MST63207.1"/>
    <property type="molecule type" value="Genomic_DNA"/>
</dbReference>
<organism evidence="6 7">
    <name type="scientific">Peptostreptococcus porci</name>
    <dbReference type="NCBI Taxonomy" id="2652282"/>
    <lineage>
        <taxon>Bacteria</taxon>
        <taxon>Bacillati</taxon>
        <taxon>Bacillota</taxon>
        <taxon>Clostridia</taxon>
        <taxon>Peptostreptococcales</taxon>
        <taxon>Peptostreptococcaceae</taxon>
        <taxon>Peptostreptococcus</taxon>
    </lineage>
</organism>
<name>A0A6N7XIH2_9FIRM</name>
<protein>
    <recommendedName>
        <fullName evidence="3">Nuclease SbcCD subunit C</fullName>
    </recommendedName>
</protein>
<evidence type="ECO:0000313" key="6">
    <source>
        <dbReference type="EMBL" id="MST63207.1"/>
    </source>
</evidence>
<comment type="similarity">
    <text evidence="1">Belongs to the SMC family. SbcC subfamily.</text>
</comment>
<feature type="coiled-coil region" evidence="4">
    <location>
        <begin position="985"/>
        <end position="1026"/>
    </location>
</feature>
<sequence length="1195" mass="137599">MKPIRLEIEGLNSYSKKQVIDFETLISKGIFGIFGKTGSGKSTILDAITLSLYGNIARGTKEFINSNSEKASIEYEFQIGEGVDRNTFIVSRRFKRSSGASKSTSRSDYVKLVKKDETGNTIVIADKVGDVNQAIKEIIGLEESDFLKSVVLPQGKFSEFLTLGGKDRRNMLERIFNLEEYGSLLTSKVIKKRNIISGELEVLKGRLSEYSSVTDESIGDLDEKIKALEDVIKTLDKRLLFEAEKLEEDQLVYNLCAENLVLSKELESLEKSRTIIDVKKKMLDKASKASIILPSIVSLEEGNLKIKKNSVKLSKLEIEQNNLLESLEKLKDNFETAKKNYDTIPDLKLLRKDLEILIDKCDEIFKIGVELESVNSEIIKLVEEIEASSYQKNELEEMLESEYSQVLRLKENCEVNKIEKDDRERVLELKKGLDLFIRLTKESYDNKHELESEKKVLQRLEKEIEAINGKLDKKDEEIGNIIELLTNQEQIKTLDENEFEKMDKQIMSLHKEINEVSQLDERLNKIDSDHIENSRKLDDNSREIEILENSLLSIDKELISLKKKRDRFEYENLANRLKYEWSKHFHEGDNCPVCNSKIEKLEIDKKFDLNNEQKINEEILALEEKSYDLSVRLDTLKNIVNDLKNSMCALGEEKKTVLQEKGTRDISKLKSEVERIELLKNEQRKLKLLVAENILNAQSKRSKLDLEKSEIEKLKVELLASEKSVLSGISKITSRINLLENELKQVPFKEEELEKIEDEIKIFDEREINYEKFSRNLEVAKKKLENLEKQKNEISGKLLSLQSDKKHLNEKKSNLDKKLKSEKNIFESSLNIIIEKFEEFGLEESMITDDKSIYVKNFVSFVDNSITQFENNYLFVSSEVEALKENLKNTENEIRDIEIENKTTGEYVEKTENDIRILMNIHGFDDFEAVKNSIVSDETLLSITSEIDAFEKKTSELRVRHSDNIVKLNGRNISDEELEKRKSSVNLLKGEIEKEKNNKSGLEAINRELQKNMEIARKISDELSKKQIEKDNIDSLEKVMRGNRFVEFLSKIYLKNIVVDASKRLDKITNGRYSLEIDSDYMFVVRDNYNGGLRRSADTLSGGETFLTSLSLALALSSQIQLKGSAPLEFFFLDEGFGTLDEELLDVVMESLENLKSSPLSIGVISHMEEMKNRMPVKLVVEVDQIEMSSKVYIE</sequence>